<gene>
    <name evidence="1" type="ORF">SAMN05444145_10191</name>
</gene>
<protein>
    <submittedName>
        <fullName evidence="1">Uncharacterized protein</fullName>
    </submittedName>
</protein>
<dbReference type="AlphaFoldDB" id="A0A1H3X2Z3"/>
<dbReference type="Proteomes" id="UP000183253">
    <property type="component" value="Unassembled WGS sequence"/>
</dbReference>
<organism evidence="1 2">
    <name type="scientific">Alistipes timonensis JC136</name>
    <dbReference type="NCBI Taxonomy" id="1033731"/>
    <lineage>
        <taxon>Bacteria</taxon>
        <taxon>Pseudomonadati</taxon>
        <taxon>Bacteroidota</taxon>
        <taxon>Bacteroidia</taxon>
        <taxon>Bacteroidales</taxon>
        <taxon>Rikenellaceae</taxon>
        <taxon>Alistipes</taxon>
    </lineage>
</organism>
<dbReference type="RefSeq" id="WP_010258759.1">
    <property type="nucleotide sequence ID" value="NZ_CAEG01000001.1"/>
</dbReference>
<dbReference type="EMBL" id="FNRI01000001">
    <property type="protein sequence ID" value="SDZ93757.1"/>
    <property type="molecule type" value="Genomic_DNA"/>
</dbReference>
<accession>A0A1H3X2Z3</accession>
<name>A0A1H3X2Z3_9BACT</name>
<evidence type="ECO:0000313" key="2">
    <source>
        <dbReference type="Proteomes" id="UP000183253"/>
    </source>
</evidence>
<proteinExistence type="predicted"/>
<reference evidence="1 2" key="1">
    <citation type="submission" date="2016-10" db="EMBL/GenBank/DDBJ databases">
        <authorList>
            <person name="de Groot N.N."/>
        </authorList>
    </citation>
    <scope>NUCLEOTIDE SEQUENCE [LARGE SCALE GENOMIC DNA]</scope>
    <source>
        <strain evidence="1 2">DSM 25383</strain>
    </source>
</reference>
<sequence>MRFGGYPLSFRLPGRVAELRNRLSRARYFRGHGVHSPFVYDIVREVFMRDGLLPGDRTVYEALTAAGISRRRAVQLQNLAIHCGYGSFGLNRADAELCVATRDLSRAKTLALVRAAAEAGHTLAVMSPYDGHVRQALCAQIVAQHRSTTVDNRGYLLIFNNHLPKQHFRI</sequence>
<keyword evidence="2" id="KW-1185">Reference proteome</keyword>
<dbReference type="STRING" id="1033731.SAMN05444145_10191"/>
<evidence type="ECO:0000313" key="1">
    <source>
        <dbReference type="EMBL" id="SDZ93757.1"/>
    </source>
</evidence>
<dbReference type="OrthoDB" id="5464618at2"/>